<feature type="compositionally biased region" description="Polar residues" evidence="1">
    <location>
        <begin position="1"/>
        <end position="36"/>
    </location>
</feature>
<proteinExistence type="predicted"/>
<evidence type="ECO:0000256" key="1">
    <source>
        <dbReference type="SAM" id="MobiDB-lite"/>
    </source>
</evidence>
<feature type="region of interest" description="Disordered" evidence="1">
    <location>
        <begin position="1"/>
        <end position="87"/>
    </location>
</feature>
<organism evidence="2 3">
    <name type="scientific">Cryptococcus amylolentus CBS 6039</name>
    <dbReference type="NCBI Taxonomy" id="1295533"/>
    <lineage>
        <taxon>Eukaryota</taxon>
        <taxon>Fungi</taxon>
        <taxon>Dikarya</taxon>
        <taxon>Basidiomycota</taxon>
        <taxon>Agaricomycotina</taxon>
        <taxon>Tremellomycetes</taxon>
        <taxon>Tremellales</taxon>
        <taxon>Cryptococcaceae</taxon>
        <taxon>Cryptococcus</taxon>
    </lineage>
</organism>
<dbReference type="Proteomes" id="UP000094065">
    <property type="component" value="Unassembled WGS sequence"/>
</dbReference>
<dbReference type="RefSeq" id="XP_018998552.1">
    <property type="nucleotide sequence ID" value="XM_019133847.1"/>
</dbReference>
<keyword evidence="3" id="KW-1185">Reference proteome</keyword>
<comment type="caution">
    <text evidence="2">The sequence shown here is derived from an EMBL/GenBank/DDBJ whole genome shotgun (WGS) entry which is preliminary data.</text>
</comment>
<protein>
    <submittedName>
        <fullName evidence="2">Uncharacterized protein</fullName>
    </submittedName>
</protein>
<accession>A0A1E3I7X5</accession>
<sequence length="87" mass="9593">MLSRGILSSTESDSSPQPHSTLPTTHHKTIITTMNESDSDRYTIQPIGRWDTPRNEHNPTSPPYIAPGEIPQEPEVDPIASGESGNW</sequence>
<dbReference type="OrthoDB" id="2573608at2759"/>
<evidence type="ECO:0000313" key="2">
    <source>
        <dbReference type="EMBL" id="ODN84749.1"/>
    </source>
</evidence>
<dbReference type="GeneID" id="30151936"/>
<gene>
    <name evidence="2" type="ORF">L202_00627</name>
</gene>
<dbReference type="EMBL" id="AWGJ01000001">
    <property type="protein sequence ID" value="ODN84749.1"/>
    <property type="molecule type" value="Genomic_DNA"/>
</dbReference>
<evidence type="ECO:0000313" key="3">
    <source>
        <dbReference type="Proteomes" id="UP000094065"/>
    </source>
</evidence>
<name>A0A1E3I7X5_9TREE</name>
<dbReference type="AlphaFoldDB" id="A0A1E3I7X5"/>
<reference evidence="2 3" key="1">
    <citation type="submission" date="2016-06" db="EMBL/GenBank/DDBJ databases">
        <title>Evolution of pathogenesis and genome organization in the Tremellales.</title>
        <authorList>
            <person name="Cuomo C."/>
            <person name="Litvintseva A."/>
            <person name="Heitman J."/>
            <person name="Chen Y."/>
            <person name="Sun S."/>
            <person name="Springer D."/>
            <person name="Dromer F."/>
            <person name="Young S."/>
            <person name="Zeng Q."/>
            <person name="Chapman S."/>
            <person name="Gujja S."/>
            <person name="Saif S."/>
            <person name="Birren B."/>
        </authorList>
    </citation>
    <scope>NUCLEOTIDE SEQUENCE [LARGE SCALE GENOMIC DNA]</scope>
    <source>
        <strain evidence="2 3">CBS 6039</strain>
    </source>
</reference>